<reference evidence="2 3" key="1">
    <citation type="submission" date="2017-11" db="EMBL/GenBank/DDBJ databases">
        <title>Isolation and Characterization of Methanofollis Species from Methane Seep Offshore SW Taiwan.</title>
        <authorList>
            <person name="Teng N.-H."/>
            <person name="Lai M.-C."/>
            <person name="Chen S.-C."/>
        </authorList>
    </citation>
    <scope>NUCLEOTIDE SEQUENCE [LARGE SCALE GENOMIC DNA]</scope>
    <source>
        <strain evidence="2 3">FWC-SCC2</strain>
    </source>
</reference>
<feature type="region of interest" description="Disordered" evidence="1">
    <location>
        <begin position="165"/>
        <end position="186"/>
    </location>
</feature>
<name>A0A483CRM2_9EURY</name>
<dbReference type="AlphaFoldDB" id="A0A483CRM2"/>
<proteinExistence type="predicted"/>
<sequence length="209" mass="21745">MPAPVAKKMRMNPPKRAITVLLLMALLIAPAPAEKVVISANIGLAITNLTVSAIGCDGATVCWETDREAVGWVDYGPLPGNYTARASGGEAPEYHHCVALPPLTPGSTVYLRAVSECATLRAASDEVAFTTAPENTGDDDTLPTVQTARTPAVPAPIEIVQTTGERVRPAPPPPTTVATEGTHGTPGSTVPVLPGVLILLFAVAALRWR</sequence>
<keyword evidence="3" id="KW-1185">Reference proteome</keyword>
<evidence type="ECO:0000313" key="3">
    <source>
        <dbReference type="Proteomes" id="UP000292580"/>
    </source>
</evidence>
<dbReference type="InterPro" id="IPR008963">
    <property type="entry name" value="Purple_acid_Pase-like_N"/>
</dbReference>
<dbReference type="GO" id="GO:0003993">
    <property type="term" value="F:acid phosphatase activity"/>
    <property type="evidence" value="ECO:0007669"/>
    <property type="project" value="InterPro"/>
</dbReference>
<organism evidence="2 3">
    <name type="scientific">Methanofollis fontis</name>
    <dbReference type="NCBI Taxonomy" id="2052832"/>
    <lineage>
        <taxon>Archaea</taxon>
        <taxon>Methanobacteriati</taxon>
        <taxon>Methanobacteriota</taxon>
        <taxon>Stenosarchaea group</taxon>
        <taxon>Methanomicrobia</taxon>
        <taxon>Methanomicrobiales</taxon>
        <taxon>Methanomicrobiaceae</taxon>
        <taxon>Methanofollis</taxon>
    </lineage>
</organism>
<dbReference type="EMBL" id="PGCL01000004">
    <property type="protein sequence ID" value="TAJ43679.1"/>
    <property type="molecule type" value="Genomic_DNA"/>
</dbReference>
<accession>A0A483CRM2</accession>
<dbReference type="GO" id="GO:0046872">
    <property type="term" value="F:metal ion binding"/>
    <property type="evidence" value="ECO:0007669"/>
    <property type="project" value="InterPro"/>
</dbReference>
<dbReference type="SUPFAM" id="SSF49363">
    <property type="entry name" value="Purple acid phosphatase, N-terminal domain"/>
    <property type="match status" value="1"/>
</dbReference>
<protein>
    <submittedName>
        <fullName evidence="2">Uncharacterized protein</fullName>
    </submittedName>
</protein>
<gene>
    <name evidence="2" type="ORF">CUJ86_10075</name>
</gene>
<comment type="caution">
    <text evidence="2">The sequence shown here is derived from an EMBL/GenBank/DDBJ whole genome shotgun (WGS) entry which is preliminary data.</text>
</comment>
<dbReference type="Proteomes" id="UP000292580">
    <property type="component" value="Unassembled WGS sequence"/>
</dbReference>
<evidence type="ECO:0000256" key="1">
    <source>
        <dbReference type="SAM" id="MobiDB-lite"/>
    </source>
</evidence>
<evidence type="ECO:0000313" key="2">
    <source>
        <dbReference type="EMBL" id="TAJ43679.1"/>
    </source>
</evidence>